<keyword evidence="2" id="KW-0732">Signal</keyword>
<accession>A0A194VUR5</accession>
<keyword evidence="4" id="KW-1185">Reference proteome</keyword>
<name>A0A194VUR5_CYTMA</name>
<sequence length="140" mass="14708">MQFSTVILALASTMAVSAAETLFKVTDFSATCIPHSSQCVYSFNVIQPGTMETTPVKCSKSATSDGTLPVILDGTCTNSSRTWTVSKTAEGLILKVTQRVTPSSTQSAEHTIPSAQVVKSQTGASSQEAYTGPAAFDLTY</sequence>
<feature type="region of interest" description="Disordered" evidence="1">
    <location>
        <begin position="104"/>
        <end position="124"/>
    </location>
</feature>
<dbReference type="OrthoDB" id="3679184at2759"/>
<organism evidence="3 4">
    <name type="scientific">Cytospora mali</name>
    <name type="common">Apple Valsa canker fungus</name>
    <name type="synonym">Valsa mali</name>
    <dbReference type="NCBI Taxonomy" id="578113"/>
    <lineage>
        <taxon>Eukaryota</taxon>
        <taxon>Fungi</taxon>
        <taxon>Dikarya</taxon>
        <taxon>Ascomycota</taxon>
        <taxon>Pezizomycotina</taxon>
        <taxon>Sordariomycetes</taxon>
        <taxon>Sordariomycetidae</taxon>
        <taxon>Diaporthales</taxon>
        <taxon>Cytosporaceae</taxon>
        <taxon>Cytospora</taxon>
    </lineage>
</organism>
<evidence type="ECO:0000313" key="3">
    <source>
        <dbReference type="EMBL" id="KUI67956.1"/>
    </source>
</evidence>
<evidence type="ECO:0000256" key="2">
    <source>
        <dbReference type="SAM" id="SignalP"/>
    </source>
</evidence>
<dbReference type="SMR" id="A0A194VUR5"/>
<protein>
    <submittedName>
        <fullName evidence="3">Uncharacterized protein</fullName>
    </submittedName>
</protein>
<evidence type="ECO:0000313" key="4">
    <source>
        <dbReference type="Proteomes" id="UP000078559"/>
    </source>
</evidence>
<evidence type="ECO:0000256" key="1">
    <source>
        <dbReference type="SAM" id="MobiDB-lite"/>
    </source>
</evidence>
<feature type="chain" id="PRO_5008266885" evidence="2">
    <location>
        <begin position="19"/>
        <end position="140"/>
    </location>
</feature>
<gene>
    <name evidence="3" type="ORF">VM1G_02888</name>
</gene>
<proteinExistence type="predicted"/>
<dbReference type="Proteomes" id="UP000078559">
    <property type="component" value="Chromosome 3"/>
</dbReference>
<reference evidence="3" key="1">
    <citation type="submission" date="2014-12" db="EMBL/GenBank/DDBJ databases">
        <title>Genome Sequence of Valsa Canker Pathogens Uncovers a Specific Adaption of Colonization on Woody Bark.</title>
        <authorList>
            <person name="Yin Z."/>
            <person name="Liu H."/>
            <person name="Gao X."/>
            <person name="Li Z."/>
            <person name="Song N."/>
            <person name="Ke X."/>
            <person name="Dai Q."/>
            <person name="Wu Y."/>
            <person name="Sun Y."/>
            <person name="Xu J.-R."/>
            <person name="Kang Z.K."/>
            <person name="Wang L."/>
            <person name="Huang L."/>
        </authorList>
    </citation>
    <scope>NUCLEOTIDE SEQUENCE [LARGE SCALE GENOMIC DNA]</scope>
    <source>
        <strain evidence="3">03-8</strain>
    </source>
</reference>
<feature type="signal peptide" evidence="2">
    <location>
        <begin position="1"/>
        <end position="18"/>
    </location>
</feature>
<dbReference type="AlphaFoldDB" id="A0A194VUR5"/>
<dbReference type="EMBL" id="CM003100">
    <property type="protein sequence ID" value="KUI67956.1"/>
    <property type="molecule type" value="Genomic_DNA"/>
</dbReference>